<evidence type="ECO:0000256" key="4">
    <source>
        <dbReference type="ARBA" id="ARBA00022723"/>
    </source>
</evidence>
<dbReference type="Pfam" id="PF04389">
    <property type="entry name" value="Peptidase_M28"/>
    <property type="match status" value="1"/>
</dbReference>
<evidence type="ECO:0000256" key="6">
    <source>
        <dbReference type="ARBA" id="ARBA00022801"/>
    </source>
</evidence>
<proteinExistence type="inferred from homology"/>
<evidence type="ECO:0000259" key="11">
    <source>
        <dbReference type="Pfam" id="PF04389"/>
    </source>
</evidence>
<comment type="similarity">
    <text evidence="8">Belongs to the peptidase M28 family. M28E subfamily.</text>
</comment>
<dbReference type="OMA" id="DHASWYK"/>
<keyword evidence="6 9" id="KW-0378">Hydrolase</keyword>
<dbReference type="Proteomes" id="UP000053890">
    <property type="component" value="Unassembled WGS sequence"/>
</dbReference>
<dbReference type="AlphaFoldDB" id="A0A0P9GVW0"/>
<evidence type="ECO:0000256" key="1">
    <source>
        <dbReference type="ARBA" id="ARBA00001947"/>
    </source>
</evidence>
<keyword evidence="5" id="KW-0732">Signal</keyword>
<evidence type="ECO:0000256" key="2">
    <source>
        <dbReference type="ARBA" id="ARBA00022438"/>
    </source>
</evidence>
<dbReference type="OrthoDB" id="2214at2759"/>
<keyword evidence="7 9" id="KW-0862">Zinc</keyword>
<dbReference type="Gene3D" id="3.40.630.10">
    <property type="entry name" value="Zn peptidases"/>
    <property type="match status" value="1"/>
</dbReference>
<dbReference type="GO" id="GO:0006508">
    <property type="term" value="P:proteolysis"/>
    <property type="evidence" value="ECO:0007669"/>
    <property type="project" value="UniProtKB-KW"/>
</dbReference>
<dbReference type="PANTHER" id="PTHR12147:SF56">
    <property type="entry name" value="AMINOPEPTIDASE YDR415C-RELATED"/>
    <property type="match status" value="1"/>
</dbReference>
<dbReference type="InterPro" id="IPR007484">
    <property type="entry name" value="Peptidase_M28"/>
</dbReference>
<evidence type="ECO:0000313" key="13">
    <source>
        <dbReference type="Proteomes" id="UP000053890"/>
    </source>
</evidence>
<evidence type="ECO:0000256" key="9">
    <source>
        <dbReference type="RuleBase" id="RU361240"/>
    </source>
</evidence>
<keyword evidence="13" id="KW-1185">Reference proteome</keyword>
<sequence>MSPTTTSRPPVRPPSLPLCVAGPPTDLPPRSRSRRRAVVPAHHHAQRLVSRPLLHAHLARPHARLVRRPLPFSLARTLDSGDSATDPSLPLSLARRRSLTNFTAYFTRYYRSEHGVESQKFLQAHLEHLHATLHPSANLTVTPFVHPSWPQRTLILRWTSRSVPADAPIVLLSAHQDSTNALPFLRAPGADDDGSGTTALVAALEALLRGAWHPTTHALEVHFFSAEEGGLLGSGEVARAYRERGTRVRGMYHMDVVGYVAPGTTPSIGLITDGTSRALTDYLARLIPHVSHLPVRPTECGYACSDHGSWDRVGYPAACLSEGAFDDSAPYMHTAADTLDQPSFSLAHVAEFVKVAIGFAVELAGWEVHVGGRGEGVAAR</sequence>
<protein>
    <recommendedName>
        <fullName evidence="9">Peptide hydrolase</fullName>
        <ecNumber evidence="9">3.4.-.-</ecNumber>
    </recommendedName>
</protein>
<dbReference type="GO" id="GO:0008235">
    <property type="term" value="F:metalloexopeptidase activity"/>
    <property type="evidence" value="ECO:0007669"/>
    <property type="project" value="InterPro"/>
</dbReference>
<feature type="compositionally biased region" description="Basic residues" evidence="10">
    <location>
        <begin position="31"/>
        <end position="40"/>
    </location>
</feature>
<evidence type="ECO:0000256" key="7">
    <source>
        <dbReference type="ARBA" id="ARBA00022833"/>
    </source>
</evidence>
<keyword evidence="2" id="KW-0031">Aminopeptidase</keyword>
<dbReference type="STRING" id="578459.A0A0P9GVW0"/>
<evidence type="ECO:0000256" key="10">
    <source>
        <dbReference type="SAM" id="MobiDB-lite"/>
    </source>
</evidence>
<keyword evidence="4 9" id="KW-0479">Metal-binding</keyword>
<feature type="region of interest" description="Disordered" evidence="10">
    <location>
        <begin position="1"/>
        <end position="40"/>
    </location>
</feature>
<dbReference type="GO" id="GO:0046872">
    <property type="term" value="F:metal ion binding"/>
    <property type="evidence" value="ECO:0007669"/>
    <property type="project" value="UniProtKB-KW"/>
</dbReference>
<evidence type="ECO:0000313" key="12">
    <source>
        <dbReference type="EMBL" id="KPV71569.1"/>
    </source>
</evidence>
<dbReference type="SUPFAM" id="SSF53187">
    <property type="entry name" value="Zn-dependent exopeptidases"/>
    <property type="match status" value="1"/>
</dbReference>
<dbReference type="PANTHER" id="PTHR12147">
    <property type="entry name" value="METALLOPEPTIDASE M28 FAMILY MEMBER"/>
    <property type="match status" value="1"/>
</dbReference>
<dbReference type="InterPro" id="IPR045175">
    <property type="entry name" value="M28_fam"/>
</dbReference>
<keyword evidence="3 9" id="KW-0645">Protease</keyword>
<dbReference type="GeneID" id="28972930"/>
<evidence type="ECO:0000256" key="3">
    <source>
        <dbReference type="ARBA" id="ARBA00022670"/>
    </source>
</evidence>
<dbReference type="EC" id="3.4.-.-" evidence="9"/>
<accession>A0A0P9GVW0</accession>
<dbReference type="EMBL" id="KQ474093">
    <property type="protein sequence ID" value="KPV71569.1"/>
    <property type="molecule type" value="Genomic_DNA"/>
</dbReference>
<reference evidence="12 13" key="1">
    <citation type="journal article" date="2015" name="Front. Microbiol.">
        <title>Genome sequence of the plant growth promoting endophytic yeast Rhodotorula graminis WP1.</title>
        <authorList>
            <person name="Firrincieli A."/>
            <person name="Otillar R."/>
            <person name="Salamov A."/>
            <person name="Schmutz J."/>
            <person name="Khan Z."/>
            <person name="Redman R.S."/>
            <person name="Fleck N.D."/>
            <person name="Lindquist E."/>
            <person name="Grigoriev I.V."/>
            <person name="Doty S.L."/>
        </authorList>
    </citation>
    <scope>NUCLEOTIDE SEQUENCE [LARGE SCALE GENOMIC DNA]</scope>
    <source>
        <strain evidence="12 13">WP1</strain>
    </source>
</reference>
<comment type="cofactor">
    <cofactor evidence="1">
        <name>Zn(2+)</name>
        <dbReference type="ChEBI" id="CHEBI:29105"/>
    </cofactor>
</comment>
<feature type="domain" description="Peptidase M28" evidence="11">
    <location>
        <begin position="167"/>
        <end position="347"/>
    </location>
</feature>
<dbReference type="GO" id="GO:0004177">
    <property type="term" value="F:aminopeptidase activity"/>
    <property type="evidence" value="ECO:0007669"/>
    <property type="project" value="UniProtKB-KW"/>
</dbReference>
<gene>
    <name evidence="12" type="ORF">RHOBADRAFT_19264</name>
</gene>
<evidence type="ECO:0000256" key="5">
    <source>
        <dbReference type="ARBA" id="ARBA00022729"/>
    </source>
</evidence>
<organism evidence="12 13">
    <name type="scientific">Rhodotorula graminis (strain WP1)</name>
    <dbReference type="NCBI Taxonomy" id="578459"/>
    <lineage>
        <taxon>Eukaryota</taxon>
        <taxon>Fungi</taxon>
        <taxon>Dikarya</taxon>
        <taxon>Basidiomycota</taxon>
        <taxon>Pucciniomycotina</taxon>
        <taxon>Microbotryomycetes</taxon>
        <taxon>Sporidiobolales</taxon>
        <taxon>Sporidiobolaceae</taxon>
        <taxon>Rhodotorula</taxon>
    </lineage>
</organism>
<name>A0A0P9GVW0_RHOGW</name>
<evidence type="ECO:0000256" key="8">
    <source>
        <dbReference type="ARBA" id="ARBA00043962"/>
    </source>
</evidence>
<dbReference type="RefSeq" id="XP_018267618.1">
    <property type="nucleotide sequence ID" value="XM_018412481.1"/>
</dbReference>